<dbReference type="AlphaFoldDB" id="A0A8T0DVH0"/>
<sequence length="121" mass="13983">MKVVNFKSINDVQYFSEDVVVILLIIVIMEAVKKNTNDKINIDLRLLKFSGMNVQNEYITQLLCKVIFDSRTNSAKSSDVFKTKQIYYALLNDGKMNAKLSQPRPLNILLPSKFFTSDTRW</sequence>
<proteinExistence type="predicted"/>
<gene>
    <name evidence="2" type="ORF">P879_01688</name>
</gene>
<keyword evidence="1" id="KW-0812">Transmembrane</keyword>
<feature type="transmembrane region" description="Helical" evidence="1">
    <location>
        <begin position="12"/>
        <end position="32"/>
    </location>
</feature>
<organism evidence="2 3">
    <name type="scientific">Paragonimus westermani</name>
    <dbReference type="NCBI Taxonomy" id="34504"/>
    <lineage>
        <taxon>Eukaryota</taxon>
        <taxon>Metazoa</taxon>
        <taxon>Spiralia</taxon>
        <taxon>Lophotrochozoa</taxon>
        <taxon>Platyhelminthes</taxon>
        <taxon>Trematoda</taxon>
        <taxon>Digenea</taxon>
        <taxon>Plagiorchiida</taxon>
        <taxon>Troglotremata</taxon>
        <taxon>Troglotrematidae</taxon>
        <taxon>Paragonimus</taxon>
    </lineage>
</organism>
<evidence type="ECO:0000256" key="1">
    <source>
        <dbReference type="SAM" id="Phobius"/>
    </source>
</evidence>
<protein>
    <submittedName>
        <fullName evidence="2">Uncharacterized protein</fullName>
    </submittedName>
</protein>
<dbReference type="Proteomes" id="UP000699462">
    <property type="component" value="Unassembled WGS sequence"/>
</dbReference>
<keyword evidence="3" id="KW-1185">Reference proteome</keyword>
<keyword evidence="1" id="KW-0472">Membrane</keyword>
<accession>A0A8T0DVH0</accession>
<keyword evidence="1" id="KW-1133">Transmembrane helix</keyword>
<reference evidence="2 3" key="1">
    <citation type="submission" date="2019-07" db="EMBL/GenBank/DDBJ databases">
        <title>Annotation for the trematode Paragonimus westermani.</title>
        <authorList>
            <person name="Choi Y.-J."/>
        </authorList>
    </citation>
    <scope>NUCLEOTIDE SEQUENCE [LARGE SCALE GENOMIC DNA]</scope>
    <source>
        <strain evidence="2">180907_Pwestermani</strain>
    </source>
</reference>
<dbReference type="EMBL" id="JTDF01001022">
    <property type="protein sequence ID" value="KAF8570611.1"/>
    <property type="molecule type" value="Genomic_DNA"/>
</dbReference>
<comment type="caution">
    <text evidence="2">The sequence shown here is derived from an EMBL/GenBank/DDBJ whole genome shotgun (WGS) entry which is preliminary data.</text>
</comment>
<evidence type="ECO:0000313" key="3">
    <source>
        <dbReference type="Proteomes" id="UP000699462"/>
    </source>
</evidence>
<evidence type="ECO:0000313" key="2">
    <source>
        <dbReference type="EMBL" id="KAF8570611.1"/>
    </source>
</evidence>
<name>A0A8T0DVH0_9TREM</name>